<accession>A0ABQ0CWQ9</accession>
<keyword evidence="2" id="KW-1185">Reference proteome</keyword>
<dbReference type="Proteomes" id="UP001562357">
    <property type="component" value="Unassembled WGS sequence"/>
</dbReference>
<organism evidence="1 2">
    <name type="scientific">Epichloe bromicola</name>
    <dbReference type="NCBI Taxonomy" id="79588"/>
    <lineage>
        <taxon>Eukaryota</taxon>
        <taxon>Fungi</taxon>
        <taxon>Dikarya</taxon>
        <taxon>Ascomycota</taxon>
        <taxon>Pezizomycotina</taxon>
        <taxon>Sordariomycetes</taxon>
        <taxon>Hypocreomycetidae</taxon>
        <taxon>Hypocreales</taxon>
        <taxon>Clavicipitaceae</taxon>
        <taxon>Epichloe</taxon>
    </lineage>
</organism>
<proteinExistence type="predicted"/>
<gene>
    <name evidence="1" type="primary">g6129</name>
    <name evidence="1" type="ORF">EsDP_00006129</name>
</gene>
<dbReference type="EMBL" id="BAAFGZ010000327">
    <property type="protein sequence ID" value="GAB0137876.1"/>
    <property type="molecule type" value="Genomic_DNA"/>
</dbReference>
<comment type="caution">
    <text evidence="1">The sequence shown here is derived from an EMBL/GenBank/DDBJ whole genome shotgun (WGS) entry which is preliminary data.</text>
</comment>
<evidence type="ECO:0000313" key="1">
    <source>
        <dbReference type="EMBL" id="GAB0137876.1"/>
    </source>
</evidence>
<protein>
    <submittedName>
        <fullName evidence="1">Uncharacterized protein</fullName>
    </submittedName>
</protein>
<reference evidence="2" key="1">
    <citation type="submission" date="2024-06" db="EMBL/GenBank/DDBJ databases">
        <title>Draft Genome Sequences of Epichloe bromicola Strains Isolated from Elymus ciliaris.</title>
        <authorList>
            <consortium name="Epichloe bromicola genome sequencing consortium"/>
            <person name="Miura A."/>
            <person name="Imano S."/>
            <person name="Ashida A."/>
            <person name="Sato I."/>
            <person name="Chiba S."/>
            <person name="Tanaka A."/>
            <person name="Camagna M."/>
            <person name="Takemoto D."/>
        </authorList>
    </citation>
    <scope>NUCLEOTIDE SEQUENCE [LARGE SCALE GENOMIC DNA]</scope>
    <source>
        <strain evidence="2">DP</strain>
    </source>
</reference>
<sequence>MTDAEVRTIMVRPPADEEDELCGKECGLGFDELIAKAQRREKLNYTEGNILFGGEDKDLTYGAVEAVTPQALRDVREDAIAATKANLGARQAALNYHHETDSASFVYATNVPWQEHMLGLGHATACGLAFFHPVSPAWDAFQTKVQTAVTHGMN</sequence>
<name>A0ABQ0CWQ9_9HYPO</name>
<evidence type="ECO:0000313" key="2">
    <source>
        <dbReference type="Proteomes" id="UP001562357"/>
    </source>
</evidence>